<proteinExistence type="predicted"/>
<dbReference type="SUPFAM" id="SSF53448">
    <property type="entry name" value="Nucleotide-diphospho-sugar transferases"/>
    <property type="match status" value="1"/>
</dbReference>
<dbReference type="RefSeq" id="WP_203166161.1">
    <property type="nucleotide sequence ID" value="NZ_JAEVLS010000001.1"/>
</dbReference>
<evidence type="ECO:0000313" key="4">
    <source>
        <dbReference type="Proteomes" id="UP000661077"/>
    </source>
</evidence>
<evidence type="ECO:0000256" key="1">
    <source>
        <dbReference type="ARBA" id="ARBA00022842"/>
    </source>
</evidence>
<dbReference type="PANTHER" id="PTHR43777">
    <property type="entry name" value="MOLYBDENUM COFACTOR CYTIDYLYLTRANSFERASE"/>
    <property type="match status" value="1"/>
</dbReference>
<evidence type="ECO:0000313" key="3">
    <source>
        <dbReference type="EMBL" id="MBM0104227.1"/>
    </source>
</evidence>
<dbReference type="Gene3D" id="3.90.550.10">
    <property type="entry name" value="Spore Coat Polysaccharide Biosynthesis Protein SpsA, Chain A"/>
    <property type="match status" value="1"/>
</dbReference>
<feature type="domain" description="MobA-like NTP transferase" evidence="2">
    <location>
        <begin position="7"/>
        <end position="166"/>
    </location>
</feature>
<dbReference type="EMBL" id="JAEVLS010000001">
    <property type="protein sequence ID" value="MBM0104227.1"/>
    <property type="molecule type" value="Genomic_DNA"/>
</dbReference>
<name>A0ABS1WTC6_9GAMM</name>
<dbReference type="Proteomes" id="UP000661077">
    <property type="component" value="Unassembled WGS sequence"/>
</dbReference>
<dbReference type="InterPro" id="IPR025877">
    <property type="entry name" value="MobA-like_NTP_Trfase"/>
</dbReference>
<keyword evidence="1" id="KW-0460">Magnesium</keyword>
<keyword evidence="4" id="KW-1185">Reference proteome</keyword>
<gene>
    <name evidence="3" type="ORF">JM946_05695</name>
</gene>
<comment type="caution">
    <text evidence="3">The sequence shown here is derived from an EMBL/GenBank/DDBJ whole genome shotgun (WGS) entry which is preliminary data.</text>
</comment>
<organism evidence="3 4">
    <name type="scientific">Steroidobacter gossypii</name>
    <dbReference type="NCBI Taxonomy" id="2805490"/>
    <lineage>
        <taxon>Bacteria</taxon>
        <taxon>Pseudomonadati</taxon>
        <taxon>Pseudomonadota</taxon>
        <taxon>Gammaproteobacteria</taxon>
        <taxon>Steroidobacterales</taxon>
        <taxon>Steroidobacteraceae</taxon>
        <taxon>Steroidobacter</taxon>
    </lineage>
</organism>
<sequence>MSSTPHVLVLAAGASRRLGQPKQLVKLAGRPALHIVVSNAVAVAGHAVTVVVGANAREMTHLLAHSPASVIVNRHWEEGMASSLRFGIASLPPACHAAMVLLGDQVAVTADDLKRLVSAWKGEESMIAASVYDQRVGVPAIFPRLTFSELSELRGDQGARMVLERNNYRLTRVPMANAAIDLDTPEDLVQLTERFQRSDSTYSISET</sequence>
<protein>
    <submittedName>
        <fullName evidence="3">Nucleotidyltransferase family protein</fullName>
    </submittedName>
</protein>
<dbReference type="InterPro" id="IPR029044">
    <property type="entry name" value="Nucleotide-diphossugar_trans"/>
</dbReference>
<dbReference type="Pfam" id="PF12804">
    <property type="entry name" value="NTP_transf_3"/>
    <property type="match status" value="1"/>
</dbReference>
<evidence type="ECO:0000259" key="2">
    <source>
        <dbReference type="Pfam" id="PF12804"/>
    </source>
</evidence>
<reference evidence="3 4" key="1">
    <citation type="journal article" date="2021" name="Int. J. Syst. Evol. Microbiol.">
        <title>Steroidobacter gossypii sp. nov., isolated from soil of cotton cropping field.</title>
        <authorList>
            <person name="Huang R."/>
            <person name="Yang S."/>
            <person name="Zhen C."/>
            <person name="Liu W."/>
        </authorList>
    </citation>
    <scope>NUCLEOTIDE SEQUENCE [LARGE SCALE GENOMIC DNA]</scope>
    <source>
        <strain evidence="3 4">S1-65</strain>
    </source>
</reference>
<dbReference type="CDD" id="cd04182">
    <property type="entry name" value="GT_2_like_f"/>
    <property type="match status" value="1"/>
</dbReference>
<accession>A0ABS1WTC6</accession>
<dbReference type="PANTHER" id="PTHR43777:SF1">
    <property type="entry name" value="MOLYBDENUM COFACTOR CYTIDYLYLTRANSFERASE"/>
    <property type="match status" value="1"/>
</dbReference>